<evidence type="ECO:0000256" key="1">
    <source>
        <dbReference type="ARBA" id="ARBA00022729"/>
    </source>
</evidence>
<accession>A0A8T0B2E3</accession>
<gene>
    <name evidence="6" type="ORF">HF521_002876</name>
</gene>
<dbReference type="InterPro" id="IPR042235">
    <property type="entry name" value="ZP-C_dom"/>
</dbReference>
<dbReference type="SMART" id="SM00241">
    <property type="entry name" value="ZP"/>
    <property type="match status" value="1"/>
</dbReference>
<evidence type="ECO:0000256" key="4">
    <source>
        <dbReference type="SAM" id="SignalP"/>
    </source>
</evidence>
<keyword evidence="3" id="KW-0812">Transmembrane</keyword>
<dbReference type="Pfam" id="PF23344">
    <property type="entry name" value="ZP-N"/>
    <property type="match status" value="1"/>
</dbReference>
<dbReference type="InterPro" id="IPR001507">
    <property type="entry name" value="ZP_dom"/>
</dbReference>
<evidence type="ECO:0000259" key="5">
    <source>
        <dbReference type="PROSITE" id="PS51034"/>
    </source>
</evidence>
<evidence type="ECO:0000313" key="6">
    <source>
        <dbReference type="EMBL" id="KAF7699918.1"/>
    </source>
</evidence>
<reference evidence="6" key="1">
    <citation type="submission" date="2020-08" db="EMBL/GenBank/DDBJ databases">
        <title>Chromosome-level assembly of Southern catfish (Silurus meridionalis) provides insights into visual adaptation to the nocturnal and benthic lifestyles.</title>
        <authorList>
            <person name="Zhang Y."/>
            <person name="Wang D."/>
            <person name="Peng Z."/>
        </authorList>
    </citation>
    <scope>NUCLEOTIDE SEQUENCE</scope>
    <source>
        <strain evidence="6">SWU-2019-XX</strain>
        <tissue evidence="6">Muscle</tissue>
    </source>
</reference>
<dbReference type="OrthoDB" id="9274484at2759"/>
<feature type="signal peptide" evidence="4">
    <location>
        <begin position="1"/>
        <end position="19"/>
    </location>
</feature>
<feature type="transmembrane region" description="Helical" evidence="3">
    <location>
        <begin position="368"/>
        <end position="393"/>
    </location>
</feature>
<dbReference type="Gene3D" id="2.60.40.4100">
    <property type="entry name" value="Zona pellucida, ZP-C domain"/>
    <property type="match status" value="1"/>
</dbReference>
<evidence type="ECO:0000256" key="2">
    <source>
        <dbReference type="ARBA" id="ARBA00023157"/>
    </source>
</evidence>
<evidence type="ECO:0000313" key="7">
    <source>
        <dbReference type="Proteomes" id="UP000606274"/>
    </source>
</evidence>
<dbReference type="PANTHER" id="PTHR14002:SF14">
    <property type="entry name" value="SI:DKEY-103G5.3"/>
    <property type="match status" value="1"/>
</dbReference>
<proteinExistence type="predicted"/>
<dbReference type="InterPro" id="IPR055355">
    <property type="entry name" value="ZP-C"/>
</dbReference>
<organism evidence="6 7">
    <name type="scientific">Silurus meridionalis</name>
    <name type="common">Southern catfish</name>
    <name type="synonym">Silurus soldatovi meridionalis</name>
    <dbReference type="NCBI Taxonomy" id="175797"/>
    <lineage>
        <taxon>Eukaryota</taxon>
        <taxon>Metazoa</taxon>
        <taxon>Chordata</taxon>
        <taxon>Craniata</taxon>
        <taxon>Vertebrata</taxon>
        <taxon>Euteleostomi</taxon>
        <taxon>Actinopterygii</taxon>
        <taxon>Neopterygii</taxon>
        <taxon>Teleostei</taxon>
        <taxon>Ostariophysi</taxon>
        <taxon>Siluriformes</taxon>
        <taxon>Siluridae</taxon>
        <taxon>Silurus</taxon>
    </lineage>
</organism>
<dbReference type="Pfam" id="PF00100">
    <property type="entry name" value="Zona_pellucida"/>
    <property type="match status" value="1"/>
</dbReference>
<feature type="chain" id="PRO_5035797225" description="ZP domain-containing protein" evidence="4">
    <location>
        <begin position="20"/>
        <end position="397"/>
    </location>
</feature>
<feature type="domain" description="ZP" evidence="5">
    <location>
        <begin position="39"/>
        <end position="322"/>
    </location>
</feature>
<keyword evidence="2" id="KW-1015">Disulfide bond</keyword>
<dbReference type="Proteomes" id="UP000606274">
    <property type="component" value="Unassembled WGS sequence"/>
</dbReference>
<keyword evidence="7" id="KW-1185">Reference proteome</keyword>
<keyword evidence="3" id="KW-0472">Membrane</keyword>
<keyword evidence="1 4" id="KW-0732">Signal</keyword>
<dbReference type="AlphaFoldDB" id="A0A8T0B2E3"/>
<evidence type="ECO:0000256" key="3">
    <source>
        <dbReference type="SAM" id="Phobius"/>
    </source>
</evidence>
<sequence length="397" mass="43267">MLCLLCVTVLTLVLQPVLSLYNCTSIYERVPNNDDLRVHCGVNSINLEVNLCTAQWAGFDPMGLALNGMHNNTQCKGTIDTSVDPPVIRYQLAVNDSQGNLCRQSLQIVNEVPSASGPFSQFSTIQSVIITSYIDTPTSSSGVVSYSTDLFYHFTCRYPLEYLINNTEIVASSVSVATNDKNGSFIDTLSMSVYNDTTFSYQLVVPPSGLQLRTKVYVEAKAVNLSGNFNLLMDHCFATPSPYTTNNSEQFDFFTVCNSDSRTSILSNGVSKIGRFSFEAFRFVEHRNQDKSSIFIHCILRLCEPDKCLNIINACNGRKKRAVEAVPGQATTTTVSMGPLYTAALTAEPTASAYAGDNGQSNKSPNNMAGMVVGAIFASAGALLLVLAGWFVLKKVW</sequence>
<name>A0A8T0B2E3_SILME</name>
<dbReference type="EMBL" id="JABFDY010000012">
    <property type="protein sequence ID" value="KAF7699918.1"/>
    <property type="molecule type" value="Genomic_DNA"/>
</dbReference>
<keyword evidence="3" id="KW-1133">Transmembrane helix</keyword>
<dbReference type="PROSITE" id="PS51034">
    <property type="entry name" value="ZP_2"/>
    <property type="match status" value="1"/>
</dbReference>
<protein>
    <recommendedName>
        <fullName evidence="5">ZP domain-containing protein</fullName>
    </recommendedName>
</protein>
<comment type="caution">
    <text evidence="6">The sequence shown here is derived from an EMBL/GenBank/DDBJ whole genome shotgun (WGS) entry which is preliminary data.</text>
</comment>
<dbReference type="PANTHER" id="PTHR14002">
    <property type="entry name" value="ENDOGLIN/TGF-BETA RECEPTOR TYPE III"/>
    <property type="match status" value="1"/>
</dbReference>
<dbReference type="InterPro" id="IPR055356">
    <property type="entry name" value="ZP-N"/>
</dbReference>